<dbReference type="PANTHER" id="PTHR42195">
    <property type="entry name" value="UCP015877 FAMILY PROTEIN"/>
    <property type="match status" value="1"/>
</dbReference>
<protein>
    <submittedName>
        <fullName evidence="1">Uncharacterized protein</fullName>
    </submittedName>
</protein>
<evidence type="ECO:0000313" key="1">
    <source>
        <dbReference type="EMBL" id="PAV07490.1"/>
    </source>
</evidence>
<dbReference type="EMBL" id="LWMS01000045">
    <property type="protein sequence ID" value="PWL07665.1"/>
    <property type="molecule type" value="Genomic_DNA"/>
</dbReference>
<reference evidence="1 3" key="2">
    <citation type="journal article" date="2017" name="BMC Genomics">
        <title>Genomic analysis of methanogenic archaea reveals a shift towards energy conservation.</title>
        <authorList>
            <person name="Gilmore S.P."/>
            <person name="Henske J.K."/>
            <person name="Sexton J.A."/>
            <person name="Solomon K.V."/>
            <person name="Seppala S."/>
            <person name="Yoo J.I."/>
            <person name="Huyett L.M."/>
            <person name="Pressman A."/>
            <person name="Cogan J.Z."/>
            <person name="Kivenson V."/>
            <person name="Peng X."/>
            <person name="Tan Y."/>
            <person name="Valentine D.L."/>
            <person name="O'Malley M.A."/>
        </authorList>
    </citation>
    <scope>NUCLEOTIDE SEQUENCE [LARGE SCALE GENOMIC DNA]</scope>
    <source>
        <strain evidence="1 3">1R-7</strain>
    </source>
</reference>
<accession>A0A2A2HDU3</accession>
<keyword evidence="3" id="KW-1185">Reference proteome</keyword>
<dbReference type="PANTHER" id="PTHR42195:SF1">
    <property type="entry name" value="ZINC FINGER PROTEIN"/>
    <property type="match status" value="1"/>
</dbReference>
<dbReference type="Proteomes" id="UP000246004">
    <property type="component" value="Unassembled WGS sequence"/>
</dbReference>
<dbReference type="InterPro" id="IPR012041">
    <property type="entry name" value="Znf_CPxCG-like"/>
</dbReference>
<organism evidence="1 3">
    <name type="scientific">Methanosphaera cuniculi</name>
    <dbReference type="NCBI Taxonomy" id="1077256"/>
    <lineage>
        <taxon>Archaea</taxon>
        <taxon>Methanobacteriati</taxon>
        <taxon>Methanobacteriota</taxon>
        <taxon>Methanomada group</taxon>
        <taxon>Methanobacteria</taxon>
        <taxon>Methanobacteriales</taxon>
        <taxon>Methanobacteriaceae</taxon>
        <taxon>Methanosphaera</taxon>
    </lineage>
</organism>
<evidence type="ECO:0000313" key="2">
    <source>
        <dbReference type="EMBL" id="PWL07665.1"/>
    </source>
</evidence>
<sequence>MTCPSCNSDDYEILKTKGKKNKELLVKCNDCEHTYWTPAPEEVHAVKVRVIISEFEKSWKTSVELFSDEYLEVGTLLYIDDKDVEVTSIENSEEKRVFECPVIDIKTIWAKSLDTQARIGLTIDNHGIVLSHKIEVERDFIFAIGDVGEVYGKKFRIYAFKTLERNMRKGYAYAKVIKRIYGRLLPNNDKSKVKYDLSEYVVKTTIKDKEKNKDNYFN</sequence>
<dbReference type="AlphaFoldDB" id="A0A2A2HDU3"/>
<gene>
    <name evidence="1" type="ORF">ASJ82_02855</name>
    <name evidence="2" type="ORF">MSCUN_14160</name>
</gene>
<name>A0A2A2HDU3_9EURY</name>
<evidence type="ECO:0000313" key="4">
    <source>
        <dbReference type="Proteomes" id="UP000246004"/>
    </source>
</evidence>
<dbReference type="Pfam" id="PF19769">
    <property type="entry name" value="CPxCG_zf"/>
    <property type="match status" value="1"/>
</dbReference>
<dbReference type="OrthoDB" id="23364at2157"/>
<dbReference type="PIRSF" id="PIRSF015877">
    <property type="entry name" value="UCP015877"/>
    <property type="match status" value="1"/>
</dbReference>
<reference evidence="2 4" key="1">
    <citation type="submission" date="2016-04" db="EMBL/GenBank/DDBJ databases">
        <title>Genome sequence of Methanosphaera cuniculi DSM 4103.</title>
        <authorList>
            <person name="Poehlein A."/>
            <person name="Seedorf H."/>
            <person name="Daniel R."/>
        </authorList>
    </citation>
    <scope>NUCLEOTIDE SEQUENCE [LARGE SCALE GENOMIC DNA]</scope>
    <source>
        <strain evidence="2 4">DSM 4103</strain>
    </source>
</reference>
<dbReference type="EMBL" id="LMVN01000012">
    <property type="protein sequence ID" value="PAV07490.1"/>
    <property type="molecule type" value="Genomic_DNA"/>
</dbReference>
<dbReference type="RefSeq" id="WP_095608556.1">
    <property type="nucleotide sequence ID" value="NZ_CAUHCB010000005.1"/>
</dbReference>
<proteinExistence type="predicted"/>
<dbReference type="Proteomes" id="UP000217528">
    <property type="component" value="Unassembled WGS sequence"/>
</dbReference>
<evidence type="ECO:0000313" key="3">
    <source>
        <dbReference type="Proteomes" id="UP000217528"/>
    </source>
</evidence>
<comment type="caution">
    <text evidence="1">The sequence shown here is derived from an EMBL/GenBank/DDBJ whole genome shotgun (WGS) entry which is preliminary data.</text>
</comment>